<evidence type="ECO:0000259" key="1">
    <source>
        <dbReference type="Pfam" id="PF21906"/>
    </source>
</evidence>
<dbReference type="FunFam" id="1.10.10.10:FF:000611">
    <property type="entry name" value="Transcriptional repressor of nicotinamide riboside utilization NrtR"/>
    <property type="match status" value="1"/>
</dbReference>
<comment type="caution">
    <text evidence="2">The sequence shown here is derived from an EMBL/GenBank/DDBJ whole genome shotgun (WGS) entry which is preliminary data.</text>
</comment>
<feature type="domain" description="NrtR DNA-binding winged helix" evidence="1">
    <location>
        <begin position="245"/>
        <end position="305"/>
    </location>
</feature>
<name>A0A4S8P863_9HYPH</name>
<dbReference type="InterPro" id="IPR036390">
    <property type="entry name" value="WH_DNA-bd_sf"/>
</dbReference>
<dbReference type="OrthoDB" id="9786141at2"/>
<proteinExistence type="predicted"/>
<dbReference type="PIRSF" id="PIRSF019423">
    <property type="entry name" value="NMN_biosyn"/>
    <property type="match status" value="1"/>
</dbReference>
<reference evidence="2 3" key="1">
    <citation type="submission" date="2019-04" db="EMBL/GenBank/DDBJ databases">
        <title>Genome sequence of strain shin9-1.</title>
        <authorList>
            <person name="Gao J."/>
            <person name="Sun J."/>
        </authorList>
    </citation>
    <scope>NUCLEOTIDE SEQUENCE [LARGE SCALE GENOMIC DNA]</scope>
    <source>
        <strain evidence="3">shin9-1</strain>
    </source>
</reference>
<keyword evidence="3" id="KW-1185">Reference proteome</keyword>
<dbReference type="AlphaFoldDB" id="A0A4S8P863"/>
<protein>
    <submittedName>
        <fullName evidence="2">NAD regulator</fullName>
    </submittedName>
</protein>
<dbReference type="Pfam" id="PF21906">
    <property type="entry name" value="WHD_NrtR"/>
    <property type="match status" value="1"/>
</dbReference>
<dbReference type="Gene3D" id="3.90.79.10">
    <property type="entry name" value="Nucleoside Triphosphate Pyrophosphohydrolase"/>
    <property type="match status" value="1"/>
</dbReference>
<dbReference type="SUPFAM" id="SSF46785">
    <property type="entry name" value="Winged helix' DNA-binding domain"/>
    <property type="match status" value="1"/>
</dbReference>
<dbReference type="RefSeq" id="WP_136597560.1">
    <property type="nucleotide sequence ID" value="NZ_STGV01000001.1"/>
</dbReference>
<dbReference type="InterPro" id="IPR036388">
    <property type="entry name" value="WH-like_DNA-bd_sf"/>
</dbReference>
<dbReference type="Gene3D" id="1.10.10.10">
    <property type="entry name" value="Winged helix-like DNA-binding domain superfamily/Winged helix DNA-binding domain"/>
    <property type="match status" value="1"/>
</dbReference>
<dbReference type="InterPro" id="IPR015797">
    <property type="entry name" value="NUDIX_hydrolase-like_dom_sf"/>
</dbReference>
<accession>A0A4S8P863</accession>
<evidence type="ECO:0000313" key="2">
    <source>
        <dbReference type="EMBL" id="THV25725.1"/>
    </source>
</evidence>
<dbReference type="InterPro" id="IPR011213">
    <property type="entry name" value="NMN_biosyn"/>
</dbReference>
<organism evidence="2 3">
    <name type="scientific">Peteryoungia ipomoeae</name>
    <dbReference type="NCBI Taxonomy" id="1210932"/>
    <lineage>
        <taxon>Bacteria</taxon>
        <taxon>Pseudomonadati</taxon>
        <taxon>Pseudomonadota</taxon>
        <taxon>Alphaproteobacteria</taxon>
        <taxon>Hyphomicrobiales</taxon>
        <taxon>Rhizobiaceae</taxon>
        <taxon>Peteryoungia</taxon>
    </lineage>
</organism>
<dbReference type="InterPro" id="IPR054105">
    <property type="entry name" value="WHD_NrtR"/>
</dbReference>
<sequence>MQDGGQIEIGLNAAIVAMIDRAPKLLVVEEERSSPHALPFGPFDPNRHRTMEMSLRATVEAQTALELGYIEQLYTFGDRGRYEKAVTEGRHVVSVGYLALTRTDAEDTARFKAAGAVWRDWYGFLPWEDWRSGRPPMIDSEILPALNDWAQEAAEPGSASSASSRLARLKLAFGQDEFPFDDERVLERYELLYEAGLIEEAVRDGRVAQVRCNVALGRPMPHDHRRIAATALARLRGKIKYRPVIFELMPPAFTLTELQATVEAIAGRHLHKQNFRRLVEGAELVEPTGDTQAATGGRPAALFRFRRQILEERPAPGLRLGGRVTAPSPG</sequence>
<gene>
    <name evidence="2" type="ORF">FAA97_05955</name>
</gene>
<dbReference type="SUPFAM" id="SSF55811">
    <property type="entry name" value="Nudix"/>
    <property type="match status" value="1"/>
</dbReference>
<dbReference type="Proteomes" id="UP000308828">
    <property type="component" value="Unassembled WGS sequence"/>
</dbReference>
<evidence type="ECO:0000313" key="3">
    <source>
        <dbReference type="Proteomes" id="UP000308828"/>
    </source>
</evidence>
<dbReference type="EMBL" id="STGV01000001">
    <property type="protein sequence ID" value="THV25725.1"/>
    <property type="molecule type" value="Genomic_DNA"/>
</dbReference>